<dbReference type="EMBL" id="RBNI01011638">
    <property type="protein sequence ID" value="RUP43118.1"/>
    <property type="molecule type" value="Genomic_DNA"/>
</dbReference>
<evidence type="ECO:0000313" key="7">
    <source>
        <dbReference type="Proteomes" id="UP000268093"/>
    </source>
</evidence>
<gene>
    <name evidence="6" type="ORF">BC936DRAFT_137580</name>
</gene>
<evidence type="ECO:0000256" key="4">
    <source>
        <dbReference type="SAM" id="MobiDB-lite"/>
    </source>
</evidence>
<evidence type="ECO:0000259" key="5">
    <source>
        <dbReference type="Pfam" id="PF04577"/>
    </source>
</evidence>
<comment type="caution">
    <text evidence="6">The sequence shown here is derived from an EMBL/GenBank/DDBJ whole genome shotgun (WGS) entry which is preliminary data.</text>
</comment>
<dbReference type="AlphaFoldDB" id="A0A433CX16"/>
<dbReference type="InterPro" id="IPR007657">
    <property type="entry name" value="Glycosyltransferase_61"/>
</dbReference>
<keyword evidence="7" id="KW-1185">Reference proteome</keyword>
<evidence type="ECO:0000313" key="6">
    <source>
        <dbReference type="EMBL" id="RUP43118.1"/>
    </source>
</evidence>
<keyword evidence="1" id="KW-0328">Glycosyltransferase</keyword>
<dbReference type="Proteomes" id="UP000268093">
    <property type="component" value="Unassembled WGS sequence"/>
</dbReference>
<feature type="region of interest" description="Disordered" evidence="4">
    <location>
        <begin position="216"/>
        <end position="236"/>
    </location>
</feature>
<feature type="domain" description="Glycosyltransferase 61 catalytic" evidence="5">
    <location>
        <begin position="666"/>
        <end position="764"/>
    </location>
</feature>
<dbReference type="GO" id="GO:0016757">
    <property type="term" value="F:glycosyltransferase activity"/>
    <property type="evidence" value="ECO:0007669"/>
    <property type="project" value="UniProtKB-KW"/>
</dbReference>
<evidence type="ECO:0000256" key="1">
    <source>
        <dbReference type="ARBA" id="ARBA00022676"/>
    </source>
</evidence>
<dbReference type="OrthoDB" id="2330858at2759"/>
<name>A0A433CX16_9FUNG</name>
<evidence type="ECO:0000256" key="3">
    <source>
        <dbReference type="ARBA" id="ARBA00023180"/>
    </source>
</evidence>
<protein>
    <recommendedName>
        <fullName evidence="5">Glycosyltransferase 61 catalytic domain-containing protein</fullName>
    </recommendedName>
</protein>
<dbReference type="InterPro" id="IPR049625">
    <property type="entry name" value="Glyco_transf_61_cat"/>
</dbReference>
<dbReference type="Pfam" id="PF04577">
    <property type="entry name" value="Glyco_transf_61"/>
    <property type="match status" value="1"/>
</dbReference>
<dbReference type="PANTHER" id="PTHR20961">
    <property type="entry name" value="GLYCOSYLTRANSFERASE"/>
    <property type="match status" value="1"/>
</dbReference>
<reference evidence="6 7" key="1">
    <citation type="journal article" date="2018" name="New Phytol.">
        <title>Phylogenomics of Endogonaceae and evolution of mycorrhizas within Mucoromycota.</title>
        <authorList>
            <person name="Chang Y."/>
            <person name="Desiro A."/>
            <person name="Na H."/>
            <person name="Sandor L."/>
            <person name="Lipzen A."/>
            <person name="Clum A."/>
            <person name="Barry K."/>
            <person name="Grigoriev I.V."/>
            <person name="Martin F.M."/>
            <person name="Stajich J.E."/>
            <person name="Smith M.E."/>
            <person name="Bonito G."/>
            <person name="Spatafora J.W."/>
        </authorList>
    </citation>
    <scope>NUCLEOTIDE SEQUENCE [LARGE SCALE GENOMIC DNA]</scope>
    <source>
        <strain evidence="6 7">GMNB39</strain>
    </source>
</reference>
<keyword evidence="2" id="KW-0808">Transferase</keyword>
<evidence type="ECO:0000256" key="2">
    <source>
        <dbReference type="ARBA" id="ARBA00022679"/>
    </source>
</evidence>
<sequence length="820" mass="91692">MPRSLSFLPWKAIASKRNARRSLLLIVFLIAIIINTSVFVTLGTDGKCKFFNGKKICRLIPEYEDDSLPLVHLDMGEQMLAHAEAQVPLLVESFSQNLTNNAKFQDDTQGELLDPKSINTVPEILAPEVVLDPLKSINTVPEILAPEVEPVVLDHKSINTVPEILAPEVEPVVLDPNTVPEILAPEVEPVVLDPNTVPEILTSEVKPLREGAKWEKWKPAPHEPVPSAASNFSRSDHKKPVNLHTAHMPITKVLTGFELARINAPLACAPPASDPVDPDSASRPYSFMFRRNNRTTSSPTDETNRDYFKMSPFDNRALYCANRYGWPAVFDWRRRTTDMCTDTCDAGAPQPQDGKPDPASVGWLVSEDGQHPPTRSKIDCHMAFLDIPENLCRARDIVLGSNFLPMVTGKQGDSIDMWPVSGTLKAQCKLREKFGDRWEWGYGGAFWLYNALSNQAGAPAPKKNITCDTWIDHDLFMISRYDISNVYHIHQDFMHTFLSYGVMDLDPETTEVIFLDTDVGGIRKSHAVWKQAFSGFRMGPKHSNSDAIRTVRDLAESSYRQSGNFLLGWGRKSRNICLRSATFSVHGGLTLLSRQKGTPSSCSDAPMLKSFADFMLTRLDLPTVFTTATDLNNAFIPPDFRLSDLLKSTNLLHTQYIAPKSSPEAYTAAPIIITFVTRRPVDGRPIERTISNEAELVDHLNMTLRSLFTKNKVPRPFLFRIVNFGIVPTMREQIAIARESDVLIGPHGAALVYSIYLPPHGCLVELQHPSRANNYQFSNIINLTGRNYWVHPIVDPLWNKLAIGNTLAIAVSRVLETRTD</sequence>
<organism evidence="6 7">
    <name type="scientific">Jimgerdemannia flammicorona</name>
    <dbReference type="NCBI Taxonomy" id="994334"/>
    <lineage>
        <taxon>Eukaryota</taxon>
        <taxon>Fungi</taxon>
        <taxon>Fungi incertae sedis</taxon>
        <taxon>Mucoromycota</taxon>
        <taxon>Mucoromycotina</taxon>
        <taxon>Endogonomycetes</taxon>
        <taxon>Endogonales</taxon>
        <taxon>Endogonaceae</taxon>
        <taxon>Jimgerdemannia</taxon>
    </lineage>
</organism>
<keyword evidence="3" id="KW-0325">Glycoprotein</keyword>
<accession>A0A433CX16</accession>
<proteinExistence type="predicted"/>